<dbReference type="AlphaFoldDB" id="R9HXV1"/>
<keyword evidence="3 5" id="KW-0418">Kinase</keyword>
<dbReference type="PROSITE" id="PS00583">
    <property type="entry name" value="PFKB_KINASES_1"/>
    <property type="match status" value="1"/>
</dbReference>
<organism evidence="5 6">
    <name type="scientific">Phocaeicola sartorii</name>
    <dbReference type="NCBI Taxonomy" id="671267"/>
    <lineage>
        <taxon>Bacteria</taxon>
        <taxon>Pseudomonadati</taxon>
        <taxon>Bacteroidota</taxon>
        <taxon>Bacteroidia</taxon>
        <taxon>Bacteroidales</taxon>
        <taxon>Bacteroidaceae</taxon>
        <taxon>Phocaeicola</taxon>
    </lineage>
</organism>
<dbReference type="EMBL" id="ASSP01000032">
    <property type="protein sequence ID" value="EOS08769.1"/>
    <property type="molecule type" value="Genomic_DNA"/>
</dbReference>
<evidence type="ECO:0000256" key="1">
    <source>
        <dbReference type="ARBA" id="ARBA00010688"/>
    </source>
</evidence>
<sequence length="303" mass="33391">MISIVNSNNIMNQIIVGMGEALWDVLPEGKKIGGAPANFAYHVSQFGFDSRVVSAVGDDKLGNEILENFDGKNLNYLIEKVPYPTGTVQVELDLDGIPVYDIKEGVAWDNIPFTPALEELAKNARSVCFGSLAQRSVVSRETINRFLNVMPDGEGRYKIFDVNLRQGFYTKEVLCNSMKKCNILKINDEELITVSRMFGYPDIDLQDKCWILLAKYNLKMLILTCGVNGSYVFTPGEISFVETPKVEVADTVGAGDSFTATFVAAILKGKPVSEAHRLAVEVSAYVCTQNGAMPELPARLKNE</sequence>
<evidence type="ECO:0000313" key="6">
    <source>
        <dbReference type="Proteomes" id="UP000014200"/>
    </source>
</evidence>
<comment type="caution">
    <text evidence="5">The sequence shown here is derived from an EMBL/GenBank/DDBJ whole genome shotgun (WGS) entry which is preliminary data.</text>
</comment>
<evidence type="ECO:0000313" key="5">
    <source>
        <dbReference type="EMBL" id="EOS08769.1"/>
    </source>
</evidence>
<keyword evidence="6" id="KW-1185">Reference proteome</keyword>
<dbReference type="InterPro" id="IPR011611">
    <property type="entry name" value="PfkB_dom"/>
</dbReference>
<dbReference type="STRING" id="1235788.C802_04380"/>
<feature type="domain" description="Carbohydrate kinase PfkB" evidence="4">
    <location>
        <begin position="30"/>
        <end position="298"/>
    </location>
</feature>
<dbReference type="InterPro" id="IPR050306">
    <property type="entry name" value="PfkB_Carbo_kinase"/>
</dbReference>
<dbReference type="Proteomes" id="UP000014200">
    <property type="component" value="Unassembled WGS sequence"/>
</dbReference>
<protein>
    <submittedName>
        <fullName evidence="5">Fructokinase</fullName>
    </submittedName>
</protein>
<dbReference type="CDD" id="cd01167">
    <property type="entry name" value="bac_FRK"/>
    <property type="match status" value="1"/>
</dbReference>
<evidence type="ECO:0000256" key="3">
    <source>
        <dbReference type="ARBA" id="ARBA00022777"/>
    </source>
</evidence>
<dbReference type="PATRIC" id="fig|1235788.3.peg.4494"/>
<reference evidence="5 6" key="1">
    <citation type="submission" date="2013-04" db="EMBL/GenBank/DDBJ databases">
        <title>The Genome Sequence of Bacteroides massiliensis dnLKV3.</title>
        <authorList>
            <consortium name="The Broad Institute Genomics Platform"/>
            <consortium name="The Broad Institute Genome Sequencing Center for Infectious Disease"/>
            <person name="Earl A."/>
            <person name="Xavier R."/>
            <person name="Kuhn K."/>
            <person name="Stappenbeck T."/>
            <person name="Walker B."/>
            <person name="Young S."/>
            <person name="Zeng Q."/>
            <person name="Gargeya S."/>
            <person name="Fitzgerald M."/>
            <person name="Haas B."/>
            <person name="Abouelleil A."/>
            <person name="Allen A.W."/>
            <person name="Alvarado L."/>
            <person name="Arachchi H.M."/>
            <person name="Berlin A.M."/>
            <person name="Chapman S.B."/>
            <person name="Gainer-Dewar J."/>
            <person name="Goldberg J."/>
            <person name="Griggs A."/>
            <person name="Gujja S."/>
            <person name="Hansen M."/>
            <person name="Howarth C."/>
            <person name="Imamovic A."/>
            <person name="Ireland A."/>
            <person name="Larimer J."/>
            <person name="McCowan C."/>
            <person name="Murphy C."/>
            <person name="Pearson M."/>
            <person name="Poon T.W."/>
            <person name="Priest M."/>
            <person name="Roberts A."/>
            <person name="Saif S."/>
            <person name="Shea T."/>
            <person name="Sisk P."/>
            <person name="Sykes S."/>
            <person name="Wortman J."/>
            <person name="Nusbaum C."/>
            <person name="Birren B."/>
        </authorList>
    </citation>
    <scope>NUCLEOTIDE SEQUENCE [LARGE SCALE GENOMIC DNA]</scope>
    <source>
        <strain evidence="6">dnLKV3</strain>
    </source>
</reference>
<dbReference type="Pfam" id="PF00294">
    <property type="entry name" value="PfkB"/>
    <property type="match status" value="1"/>
</dbReference>
<keyword evidence="2" id="KW-0808">Transferase</keyword>
<dbReference type="PANTHER" id="PTHR43085:SF57">
    <property type="entry name" value="CARBOHYDRATE KINASE PFKB DOMAIN-CONTAINING PROTEIN"/>
    <property type="match status" value="1"/>
</dbReference>
<dbReference type="InterPro" id="IPR002173">
    <property type="entry name" value="Carboh/pur_kinase_PfkB_CS"/>
</dbReference>
<gene>
    <name evidence="5" type="ORF">C802_04380</name>
</gene>
<dbReference type="GO" id="GO:0016301">
    <property type="term" value="F:kinase activity"/>
    <property type="evidence" value="ECO:0007669"/>
    <property type="project" value="UniProtKB-KW"/>
</dbReference>
<accession>R9HXV1</accession>
<evidence type="ECO:0000256" key="2">
    <source>
        <dbReference type="ARBA" id="ARBA00022679"/>
    </source>
</evidence>
<dbReference type="PANTHER" id="PTHR43085">
    <property type="entry name" value="HEXOKINASE FAMILY MEMBER"/>
    <property type="match status" value="1"/>
</dbReference>
<dbReference type="InterPro" id="IPR029056">
    <property type="entry name" value="Ribokinase-like"/>
</dbReference>
<dbReference type="SUPFAM" id="SSF53613">
    <property type="entry name" value="Ribokinase-like"/>
    <property type="match status" value="1"/>
</dbReference>
<dbReference type="HOGENOM" id="CLU_027634_6_3_10"/>
<proteinExistence type="inferred from homology"/>
<comment type="similarity">
    <text evidence="1">Belongs to the carbohydrate kinase PfkB family.</text>
</comment>
<dbReference type="Gene3D" id="3.40.1190.20">
    <property type="match status" value="1"/>
</dbReference>
<evidence type="ECO:0000259" key="4">
    <source>
        <dbReference type="Pfam" id="PF00294"/>
    </source>
</evidence>
<name>R9HXV1_9BACT</name>